<evidence type="ECO:0000256" key="1">
    <source>
        <dbReference type="SAM" id="MobiDB-lite"/>
    </source>
</evidence>
<proteinExistence type="predicted"/>
<gene>
    <name evidence="2" type="ORF">GJ744_009872</name>
</gene>
<keyword evidence="3" id="KW-1185">Reference proteome</keyword>
<reference evidence="2" key="1">
    <citation type="submission" date="2020-02" db="EMBL/GenBank/DDBJ databases">
        <authorList>
            <person name="Palmer J.M."/>
        </authorList>
    </citation>
    <scope>NUCLEOTIDE SEQUENCE</scope>
    <source>
        <strain evidence="2">EPUS1.4</strain>
        <tissue evidence="2">Thallus</tissue>
    </source>
</reference>
<name>A0A8H7AF71_9EURO</name>
<evidence type="ECO:0000313" key="3">
    <source>
        <dbReference type="Proteomes" id="UP000606974"/>
    </source>
</evidence>
<evidence type="ECO:0000313" key="2">
    <source>
        <dbReference type="EMBL" id="KAF7507975.1"/>
    </source>
</evidence>
<feature type="compositionally biased region" description="Polar residues" evidence="1">
    <location>
        <begin position="16"/>
        <end position="48"/>
    </location>
</feature>
<accession>A0A8H7AF71</accession>
<organism evidence="2 3">
    <name type="scientific">Endocarpon pusillum</name>
    <dbReference type="NCBI Taxonomy" id="364733"/>
    <lineage>
        <taxon>Eukaryota</taxon>
        <taxon>Fungi</taxon>
        <taxon>Dikarya</taxon>
        <taxon>Ascomycota</taxon>
        <taxon>Pezizomycotina</taxon>
        <taxon>Eurotiomycetes</taxon>
        <taxon>Chaetothyriomycetidae</taxon>
        <taxon>Verrucariales</taxon>
        <taxon>Verrucariaceae</taxon>
        <taxon>Endocarpon</taxon>
    </lineage>
</organism>
<protein>
    <submittedName>
        <fullName evidence="2">Uncharacterized protein</fullName>
    </submittedName>
</protein>
<feature type="region of interest" description="Disordered" evidence="1">
    <location>
        <begin position="1"/>
        <end position="55"/>
    </location>
</feature>
<dbReference type="Proteomes" id="UP000606974">
    <property type="component" value="Unassembled WGS sequence"/>
</dbReference>
<sequence>MACSASEEIPKRSYGADSQQLRDANNSDNCIGNAIQTPTTSHEPSRQSPCYDDHSNNDNSIDFETKFAVPLFVTFFLLLTPRRLLVVEAALPLFFSQERTQKR</sequence>
<dbReference type="AlphaFoldDB" id="A0A8H7AF71"/>
<dbReference type="EMBL" id="JAACFV010000060">
    <property type="protein sequence ID" value="KAF7507975.1"/>
    <property type="molecule type" value="Genomic_DNA"/>
</dbReference>
<comment type="caution">
    <text evidence="2">The sequence shown here is derived from an EMBL/GenBank/DDBJ whole genome shotgun (WGS) entry which is preliminary data.</text>
</comment>